<evidence type="ECO:0000259" key="2">
    <source>
        <dbReference type="Pfam" id="PF24924"/>
    </source>
</evidence>
<name>A0A7J9NAI5_GOSSC</name>
<feature type="domain" description="DUF7745" evidence="2">
    <location>
        <begin position="63"/>
        <end position="212"/>
    </location>
</feature>
<protein>
    <recommendedName>
        <fullName evidence="2">DUF7745 domain-containing protein</fullName>
    </recommendedName>
</protein>
<dbReference type="PANTHER" id="PTHR48200:SF1">
    <property type="entry name" value="AMINOTRANSFERASE-LIKE PLANT MOBILE DOMAIN-CONTAINING PROTEIN"/>
    <property type="match status" value="1"/>
</dbReference>
<dbReference type="EMBL" id="JABFAF010277289">
    <property type="protein sequence ID" value="MBA0880341.1"/>
    <property type="molecule type" value="Genomic_DNA"/>
</dbReference>
<keyword evidence="4" id="KW-1185">Reference proteome</keyword>
<dbReference type="Pfam" id="PF24924">
    <property type="entry name" value="DUF7745"/>
    <property type="match status" value="1"/>
</dbReference>
<proteinExistence type="predicted"/>
<comment type="caution">
    <text evidence="3">The sequence shown here is derived from an EMBL/GenBank/DDBJ whole genome shotgun (WGS) entry which is preliminary data.</text>
</comment>
<accession>A0A7J9NAI5</accession>
<dbReference type="InterPro" id="IPR056647">
    <property type="entry name" value="DUF7745"/>
</dbReference>
<evidence type="ECO:0000313" key="4">
    <source>
        <dbReference type="Proteomes" id="UP000593576"/>
    </source>
</evidence>
<feature type="coiled-coil region" evidence="1">
    <location>
        <begin position="53"/>
        <end position="80"/>
    </location>
</feature>
<keyword evidence="1" id="KW-0175">Coiled coil</keyword>
<dbReference type="AlphaFoldDB" id="A0A7J9NAI5"/>
<dbReference type="PANTHER" id="PTHR48200">
    <property type="entry name" value="PROTEIN, PUTATIVE-RELATED"/>
    <property type="match status" value="1"/>
</dbReference>
<gene>
    <name evidence="3" type="ORF">Goshw_011237</name>
</gene>
<reference evidence="3 4" key="1">
    <citation type="journal article" date="2019" name="Genome Biol. Evol.">
        <title>Insights into the evolution of the New World diploid cottons (Gossypium, subgenus Houzingenia) based on genome sequencing.</title>
        <authorList>
            <person name="Grover C.E."/>
            <person name="Arick M.A. 2nd"/>
            <person name="Thrash A."/>
            <person name="Conover J.L."/>
            <person name="Sanders W.S."/>
            <person name="Peterson D.G."/>
            <person name="Frelichowski J.E."/>
            <person name="Scheffler J.A."/>
            <person name="Scheffler B.E."/>
            <person name="Wendel J.F."/>
        </authorList>
    </citation>
    <scope>NUCLEOTIDE SEQUENCE [LARGE SCALE GENOMIC DNA]</scope>
    <source>
        <strain evidence="3">1</strain>
        <tissue evidence="3">Leaf</tissue>
    </source>
</reference>
<sequence>MPNPSSYSNRRFAYYFSLEDNAAVLVWSKKVQQEKGDSLVEGYVSELWDFSHIRVTQNSLQELKEICDQWENKIKQLFYSNYGDLPYLLNVKVDKRLFRALVQYWNLAYNCFIFGKVDLVPTVEEYTTLLRCRRIQVDKAYLRVVNFLTFLKKLMSITGMNEQWVAAQIKQKGDSKYITWKNLRDLILAHLDVKKKVDIFTFSIYGLVISPRH</sequence>
<organism evidence="3 4">
    <name type="scientific">Gossypium schwendimanii</name>
    <name type="common">Cotton</name>
    <dbReference type="NCBI Taxonomy" id="34291"/>
    <lineage>
        <taxon>Eukaryota</taxon>
        <taxon>Viridiplantae</taxon>
        <taxon>Streptophyta</taxon>
        <taxon>Embryophyta</taxon>
        <taxon>Tracheophyta</taxon>
        <taxon>Spermatophyta</taxon>
        <taxon>Magnoliopsida</taxon>
        <taxon>eudicotyledons</taxon>
        <taxon>Gunneridae</taxon>
        <taxon>Pentapetalae</taxon>
        <taxon>rosids</taxon>
        <taxon>malvids</taxon>
        <taxon>Malvales</taxon>
        <taxon>Malvaceae</taxon>
        <taxon>Malvoideae</taxon>
        <taxon>Gossypium</taxon>
    </lineage>
</organism>
<evidence type="ECO:0000256" key="1">
    <source>
        <dbReference type="SAM" id="Coils"/>
    </source>
</evidence>
<evidence type="ECO:0000313" key="3">
    <source>
        <dbReference type="EMBL" id="MBA0880341.1"/>
    </source>
</evidence>
<dbReference type="OrthoDB" id="989156at2759"/>
<dbReference type="Proteomes" id="UP000593576">
    <property type="component" value="Unassembled WGS sequence"/>
</dbReference>